<dbReference type="GO" id="GO:0072380">
    <property type="term" value="C:TRC complex"/>
    <property type="evidence" value="ECO:0007669"/>
    <property type="project" value="TreeGrafter"/>
</dbReference>
<dbReference type="PROSITE" id="PS50005">
    <property type="entry name" value="TPR"/>
    <property type="match status" value="1"/>
</dbReference>
<evidence type="ECO:0000313" key="5">
    <source>
        <dbReference type="Proteomes" id="UP000233551"/>
    </source>
</evidence>
<dbReference type="PANTHER" id="PTHR45831">
    <property type="entry name" value="LD24721P"/>
    <property type="match status" value="1"/>
</dbReference>
<dbReference type="EMBL" id="PGOL01002237">
    <property type="protein sequence ID" value="PKI49525.1"/>
    <property type="molecule type" value="Genomic_DNA"/>
</dbReference>
<organism evidence="4 5">
    <name type="scientific">Punica granatum</name>
    <name type="common">Pomegranate</name>
    <dbReference type="NCBI Taxonomy" id="22663"/>
    <lineage>
        <taxon>Eukaryota</taxon>
        <taxon>Viridiplantae</taxon>
        <taxon>Streptophyta</taxon>
        <taxon>Embryophyta</taxon>
        <taxon>Tracheophyta</taxon>
        <taxon>Spermatophyta</taxon>
        <taxon>Magnoliopsida</taxon>
        <taxon>eudicotyledons</taxon>
        <taxon>Gunneridae</taxon>
        <taxon>Pentapetalae</taxon>
        <taxon>rosids</taxon>
        <taxon>malvids</taxon>
        <taxon>Myrtales</taxon>
        <taxon>Lythraceae</taxon>
        <taxon>Punica</taxon>
    </lineage>
</organism>
<dbReference type="InterPro" id="IPR047150">
    <property type="entry name" value="SGT"/>
</dbReference>
<dbReference type="PANTHER" id="PTHR45831:SF2">
    <property type="entry name" value="LD24721P"/>
    <property type="match status" value="1"/>
</dbReference>
<gene>
    <name evidence="4" type="ORF">CRG98_030142</name>
</gene>
<dbReference type="GO" id="GO:0060090">
    <property type="term" value="F:molecular adaptor activity"/>
    <property type="evidence" value="ECO:0007669"/>
    <property type="project" value="TreeGrafter"/>
</dbReference>
<reference evidence="4 5" key="1">
    <citation type="submission" date="2017-11" db="EMBL/GenBank/DDBJ databases">
        <title>De-novo sequencing of pomegranate (Punica granatum L.) genome.</title>
        <authorList>
            <person name="Akparov Z."/>
            <person name="Amiraslanov A."/>
            <person name="Hajiyeva S."/>
            <person name="Abbasov M."/>
            <person name="Kaur K."/>
            <person name="Hamwieh A."/>
            <person name="Solovyev V."/>
            <person name="Salamov A."/>
            <person name="Braich B."/>
            <person name="Kosarev P."/>
            <person name="Mahmoud A."/>
            <person name="Hajiyev E."/>
            <person name="Babayeva S."/>
            <person name="Izzatullayeva V."/>
            <person name="Mammadov A."/>
            <person name="Mammadov A."/>
            <person name="Sharifova S."/>
            <person name="Ojaghi J."/>
            <person name="Eynullazada K."/>
            <person name="Bayramov B."/>
            <person name="Abdulazimova A."/>
            <person name="Shahmuradov I."/>
        </authorList>
    </citation>
    <scope>NUCLEOTIDE SEQUENCE [LARGE SCALE GENOMIC DNA]</scope>
    <source>
        <strain evidence="5">cv. AG2017</strain>
        <tissue evidence="4">Leaf</tissue>
    </source>
</reference>
<dbReference type="Proteomes" id="UP000233551">
    <property type="component" value="Unassembled WGS sequence"/>
</dbReference>
<sequence length="133" mass="14568">MGSNQTSDAIQLYTCALALRGDSATYYVDRAAAFTEIGEYNEAFEDCLAAIHFDPKYWNAYNRLGPVYYALGKYSEAIERSTYHCAQEIHIDNLLPPSPGGTLVSVVFNLNRATAGDNMGWPESTKVGIEAAS</sequence>
<dbReference type="InterPro" id="IPR011990">
    <property type="entry name" value="TPR-like_helical_dom_sf"/>
</dbReference>
<proteinExistence type="predicted"/>
<evidence type="ECO:0000256" key="1">
    <source>
        <dbReference type="ARBA" id="ARBA00022737"/>
    </source>
</evidence>
<keyword evidence="2 3" id="KW-0802">TPR repeat</keyword>
<keyword evidence="5" id="KW-1185">Reference proteome</keyword>
<dbReference type="SUPFAM" id="SSF48452">
    <property type="entry name" value="TPR-like"/>
    <property type="match status" value="1"/>
</dbReference>
<name>A0A2I0IZX2_PUNGR</name>
<comment type="caution">
    <text evidence="4">The sequence shown here is derived from an EMBL/GenBank/DDBJ whole genome shotgun (WGS) entry which is preliminary data.</text>
</comment>
<evidence type="ECO:0000313" key="4">
    <source>
        <dbReference type="EMBL" id="PKI49525.1"/>
    </source>
</evidence>
<dbReference type="GO" id="GO:0016020">
    <property type="term" value="C:membrane"/>
    <property type="evidence" value="ECO:0007669"/>
    <property type="project" value="TreeGrafter"/>
</dbReference>
<dbReference type="STRING" id="22663.A0A2I0IZX2"/>
<keyword evidence="1" id="KW-0677">Repeat</keyword>
<feature type="repeat" description="TPR" evidence="3">
    <location>
        <begin position="24"/>
        <end position="57"/>
    </location>
</feature>
<dbReference type="Pfam" id="PF13414">
    <property type="entry name" value="TPR_11"/>
    <property type="match status" value="1"/>
</dbReference>
<evidence type="ECO:0000256" key="3">
    <source>
        <dbReference type="PROSITE-ProRule" id="PRU00339"/>
    </source>
</evidence>
<dbReference type="Gene3D" id="1.25.40.10">
    <property type="entry name" value="Tetratricopeptide repeat domain"/>
    <property type="match status" value="1"/>
</dbReference>
<evidence type="ECO:0000256" key="2">
    <source>
        <dbReference type="ARBA" id="ARBA00022803"/>
    </source>
</evidence>
<dbReference type="AlphaFoldDB" id="A0A2I0IZX2"/>
<dbReference type="InterPro" id="IPR019734">
    <property type="entry name" value="TPR_rpt"/>
</dbReference>
<dbReference type="GO" id="GO:0006620">
    <property type="term" value="P:post-translational protein targeting to endoplasmic reticulum membrane"/>
    <property type="evidence" value="ECO:0007669"/>
    <property type="project" value="TreeGrafter"/>
</dbReference>
<protein>
    <submittedName>
        <fullName evidence="4">Uncharacterized protein</fullName>
    </submittedName>
</protein>
<dbReference type="SMART" id="SM00028">
    <property type="entry name" value="TPR"/>
    <property type="match status" value="2"/>
</dbReference>
<accession>A0A2I0IZX2</accession>